<dbReference type="GO" id="GO:0034333">
    <property type="term" value="P:adherens junction assembly"/>
    <property type="evidence" value="ECO:0007669"/>
    <property type="project" value="TreeGrafter"/>
</dbReference>
<dbReference type="InterPro" id="IPR033162">
    <property type="entry name" value="TBCD"/>
</dbReference>
<keyword evidence="14" id="KW-0206">Cytoskeleton</keyword>
<dbReference type="GO" id="GO:0007021">
    <property type="term" value="P:tubulin complex assembly"/>
    <property type="evidence" value="ECO:0007669"/>
    <property type="project" value="InterPro"/>
</dbReference>
<comment type="subunit">
    <text evidence="16">Found in a complex with at least ARL2, PPP2CB, PPP2R1A, PPP2R2A, PPP2R5E and TBCD. Interacts with PPP2CB. Part of a supercomplex made of cofactors A to E. Cofactors A and D function by capturing and stabilizing tubulin in a quasi-native conformation. Cofactor E binds to the cofactor D-tubulin complex; interaction with cofactor C then causes the release of tubulin polypeptides that are committed to the native state. Interacts with ARL2; interaction is enhanced with the GDP-bound form of ARL2. Does not interact with ARL3, ARL4A and ARL4D. Interacts with beta tubulin. Interacts with TBCE.</text>
</comment>
<keyword evidence="7" id="KW-0796">Tight junction</keyword>
<feature type="domain" description="Tubulin-folding cofactor D ARM repeats" evidence="20">
    <location>
        <begin position="230"/>
        <end position="470"/>
    </location>
</feature>
<evidence type="ECO:0000256" key="11">
    <source>
        <dbReference type="ARBA" id="ARBA00022949"/>
    </source>
</evidence>
<dbReference type="GO" id="GO:0031115">
    <property type="term" value="P:negative regulation of microtubule polymerization"/>
    <property type="evidence" value="ECO:0007669"/>
    <property type="project" value="UniProtKB-ARBA"/>
</dbReference>
<dbReference type="GO" id="GO:0005813">
    <property type="term" value="C:centrosome"/>
    <property type="evidence" value="ECO:0007669"/>
    <property type="project" value="UniProtKB-SubCell"/>
</dbReference>
<dbReference type="GO" id="GO:0005096">
    <property type="term" value="F:GTPase activator activity"/>
    <property type="evidence" value="ECO:0007669"/>
    <property type="project" value="InterPro"/>
</dbReference>
<keyword evidence="11" id="KW-0965">Cell junction</keyword>
<evidence type="ECO:0000256" key="2">
    <source>
        <dbReference type="ARBA" id="ARBA00004300"/>
    </source>
</evidence>
<evidence type="ECO:0000256" key="5">
    <source>
        <dbReference type="ARBA" id="ARBA00006853"/>
    </source>
</evidence>
<protein>
    <recommendedName>
        <fullName evidence="6">Tubulin-specific chaperone D</fullName>
    </recommendedName>
    <alternativeName>
        <fullName evidence="17">Beta-tubulin cofactor D</fullName>
    </alternativeName>
    <alternativeName>
        <fullName evidence="18">Tubulin-folding cofactor D</fullName>
    </alternativeName>
</protein>
<dbReference type="PANTHER" id="PTHR12658">
    <property type="entry name" value="BETA-TUBULIN COFACTOR D"/>
    <property type="match status" value="1"/>
</dbReference>
<evidence type="ECO:0000259" key="19">
    <source>
        <dbReference type="Pfam" id="PF12612"/>
    </source>
</evidence>
<dbReference type="PANTHER" id="PTHR12658:SF0">
    <property type="entry name" value="TUBULIN-SPECIFIC CHAPERONE D"/>
    <property type="match status" value="1"/>
</dbReference>
<keyword evidence="10" id="KW-0677">Repeat</keyword>
<dbReference type="AlphaFoldDB" id="A0A8C3XB98"/>
<dbReference type="InterPro" id="IPR011989">
    <property type="entry name" value="ARM-like"/>
</dbReference>
<evidence type="ECO:0000313" key="21">
    <source>
        <dbReference type="Ensembl" id="ENSCRFP00000010052.1"/>
    </source>
</evidence>
<keyword evidence="12" id="KW-0472">Membrane</keyword>
<reference evidence="21" key="1">
    <citation type="submission" date="2025-08" db="UniProtKB">
        <authorList>
            <consortium name="Ensembl"/>
        </authorList>
    </citation>
    <scope>IDENTIFICATION</scope>
</reference>
<comment type="similarity">
    <text evidence="5">Belongs to the TBCD family.</text>
</comment>
<sequence>MDKYQEQPHLLDRHLEGMMNSLLEIVRDSGSPPPLVHLAFKFLYIITKVRGYKRFLPLFPHEVRDLQPVLDMLAKQNPRDTETWETRYMLLLWLSMICLIPFDLARFDGNLVSVEGQARQPTMDRILEIAKCYLVVSDKARDAAAVLVSKFIVRPDVRQSRMADFLDWVLSMLSKSSSQTMEGTVIVNGMLQALAQLFKHGKREDCLPYAATVLECLDNCKLSESNQMVLRKLGMKLVQRLGLTFVKPKVAKWRYQRGRRSLAANLQAQGAAVQNQKREAAAAAAAEADDDEEYDIPGEIENVVEQLLVGLKDKDTIVRWSAAKGIGRITGRLPKELADDVIGSLLDCFSFQETDNAWHGGCLALAELGRRGLLLPSRISDVVPVMLKALTYDEKRGACSVGSNVRDAACYVCWAFARAYEPSELIPFISHISSALVIAAVFDRDVNCRRAASAAFQENVGRQGTFPHGIDILTAADYFAVGNRVNCYLTISVYIAGFPEYTQPMIDHLINMKINHWDSVIRELATKALHNITPQAPEYMANVVLPRLLPLSVGSDLHTRHGAILACAEITHALWYLPCYQIYFLTVCTLIEKLSLSKMPFRGDPIIGTKCICVPLLQESAVSALAALCNEFYINERGEADPALQDELVTQYVSELQNSEEMIRCGFSRALGALPRFLLKGRLQQVLEGLKKVTVISPEDVSFAESRRDALIAIAKVCQTVGVKGDGSQQEYVCRENVDQIYATLLTGVTDYTTDSRGDVGGWVREAAMTSLMEVTLLLVQKEAELIHANVCKQIMCWLAQQSAEKIDKFRAHAGSVFLTLLHFDHPPVPHIPHREELERIFPRWEKETLNWNAASEAFPRITQLLGLPAYQYHVLLGLSVSVGGLTETTLRYSAQSLFDYMKKIQTDPSALEGFCETLLKVFEDNLRNDRHPFPVKLFTLCKEEIKRSKDIRKLRSSIGVVFNLPDPLWLCCALALLTLPLLQIRKTTASQVYEMLLTYSDVVDPAVMEQAMAILSDTNWEAELPVVRERRNGLCDLLKVPRPQLVAKVRWECAPGVLCSWRCP</sequence>
<keyword evidence="9" id="KW-0963">Cytoplasm</keyword>
<evidence type="ECO:0000256" key="3">
    <source>
        <dbReference type="ARBA" id="ARBA00004435"/>
    </source>
</evidence>
<evidence type="ECO:0000256" key="15">
    <source>
        <dbReference type="ARBA" id="ARBA00057349"/>
    </source>
</evidence>
<dbReference type="InterPro" id="IPR058033">
    <property type="entry name" value="ARM_TBCD_2nd"/>
</dbReference>
<evidence type="ECO:0000256" key="1">
    <source>
        <dbReference type="ARBA" id="ARBA00004124"/>
    </source>
</evidence>
<dbReference type="FunFam" id="1.25.10.10:FF:000268">
    <property type="entry name" value="tubulin-specific chaperone D"/>
    <property type="match status" value="1"/>
</dbReference>
<feature type="domain" description="Tubulin-folding cofactor D C-terminal" evidence="19">
    <location>
        <begin position="793"/>
        <end position="935"/>
    </location>
</feature>
<evidence type="ECO:0000256" key="17">
    <source>
        <dbReference type="ARBA" id="ARBA00077974"/>
    </source>
</evidence>
<dbReference type="InterPro" id="IPR022577">
    <property type="entry name" value="TBCD_C"/>
</dbReference>
<dbReference type="Gene3D" id="1.25.10.10">
    <property type="entry name" value="Leucine-rich Repeat Variant"/>
    <property type="match status" value="2"/>
</dbReference>
<keyword evidence="22" id="KW-1185">Reference proteome</keyword>
<dbReference type="GO" id="GO:0016328">
    <property type="term" value="C:lateral plasma membrane"/>
    <property type="evidence" value="ECO:0007669"/>
    <property type="project" value="UniProtKB-SubCell"/>
</dbReference>
<dbReference type="Ensembl" id="ENSCRFT00000010412.1">
    <property type="protein sequence ID" value="ENSCRFP00000010052.1"/>
    <property type="gene ID" value="ENSCRFG00000007709.1"/>
</dbReference>
<reference evidence="21" key="2">
    <citation type="submission" date="2025-09" db="UniProtKB">
        <authorList>
            <consortium name="Ensembl"/>
        </authorList>
    </citation>
    <scope>IDENTIFICATION</scope>
</reference>
<accession>A0A8C3XB98</accession>
<dbReference type="FunFam" id="1.25.10.10:FF:001051">
    <property type="entry name" value="Tubulin folding cofactor D"/>
    <property type="match status" value="1"/>
</dbReference>
<dbReference type="GO" id="GO:0005912">
    <property type="term" value="C:adherens junction"/>
    <property type="evidence" value="ECO:0007669"/>
    <property type="project" value="UniProtKB-SubCell"/>
</dbReference>
<evidence type="ECO:0000256" key="10">
    <source>
        <dbReference type="ARBA" id="ARBA00022737"/>
    </source>
</evidence>
<name>A0A8C3XB98_9PASS</name>
<dbReference type="InterPro" id="IPR016024">
    <property type="entry name" value="ARM-type_fold"/>
</dbReference>
<dbReference type="GO" id="GO:0070830">
    <property type="term" value="P:bicellular tight junction assembly"/>
    <property type="evidence" value="ECO:0007669"/>
    <property type="project" value="TreeGrafter"/>
</dbReference>
<evidence type="ECO:0000256" key="12">
    <source>
        <dbReference type="ARBA" id="ARBA00023136"/>
    </source>
</evidence>
<dbReference type="SUPFAM" id="SSF48371">
    <property type="entry name" value="ARM repeat"/>
    <property type="match status" value="2"/>
</dbReference>
<dbReference type="GO" id="GO:0000226">
    <property type="term" value="P:microtubule cytoskeleton organization"/>
    <property type="evidence" value="ECO:0007669"/>
    <property type="project" value="TreeGrafter"/>
</dbReference>
<dbReference type="Pfam" id="PF12612">
    <property type="entry name" value="TFCD_C"/>
    <property type="match status" value="1"/>
</dbReference>
<dbReference type="GO" id="GO:0048487">
    <property type="term" value="F:beta-tubulin binding"/>
    <property type="evidence" value="ECO:0007669"/>
    <property type="project" value="InterPro"/>
</dbReference>
<dbReference type="GO" id="GO:0007023">
    <property type="term" value="P:post-chaperonin tubulin folding pathway"/>
    <property type="evidence" value="ECO:0007669"/>
    <property type="project" value="InterPro"/>
</dbReference>
<evidence type="ECO:0000259" key="20">
    <source>
        <dbReference type="Pfam" id="PF25767"/>
    </source>
</evidence>
<organism evidence="21 22">
    <name type="scientific">Cyanoderma ruficeps</name>
    <name type="common">rufous-capped babbler</name>
    <dbReference type="NCBI Taxonomy" id="181631"/>
    <lineage>
        <taxon>Eukaryota</taxon>
        <taxon>Metazoa</taxon>
        <taxon>Chordata</taxon>
        <taxon>Craniata</taxon>
        <taxon>Vertebrata</taxon>
        <taxon>Euteleostomi</taxon>
        <taxon>Archelosauria</taxon>
        <taxon>Archosauria</taxon>
        <taxon>Dinosauria</taxon>
        <taxon>Saurischia</taxon>
        <taxon>Theropoda</taxon>
        <taxon>Coelurosauria</taxon>
        <taxon>Aves</taxon>
        <taxon>Neognathae</taxon>
        <taxon>Neoaves</taxon>
        <taxon>Telluraves</taxon>
        <taxon>Australaves</taxon>
        <taxon>Passeriformes</taxon>
        <taxon>Sylvioidea</taxon>
        <taxon>Timaliidae</taxon>
        <taxon>Cyanoderma</taxon>
    </lineage>
</organism>
<dbReference type="Proteomes" id="UP000694396">
    <property type="component" value="Unplaced"/>
</dbReference>
<evidence type="ECO:0000256" key="14">
    <source>
        <dbReference type="ARBA" id="ARBA00023212"/>
    </source>
</evidence>
<evidence type="ECO:0000313" key="22">
    <source>
        <dbReference type="Proteomes" id="UP000694396"/>
    </source>
</evidence>
<comment type="subcellular location">
    <subcellularLocation>
        <location evidence="4">Cell junction</location>
        <location evidence="4">Adherens junction</location>
    </subcellularLocation>
    <subcellularLocation>
        <location evidence="3">Cell junction</location>
        <location evidence="3">Tight junction</location>
    </subcellularLocation>
    <subcellularLocation>
        <location evidence="2">Cytoplasm</location>
        <location evidence="2">Cytoskeleton</location>
        <location evidence="2">Microtubule organizing center</location>
        <location evidence="2">Centrosome</location>
    </subcellularLocation>
    <subcellularLocation>
        <location evidence="1">Lateral cell membrane</location>
    </subcellularLocation>
</comment>
<evidence type="ECO:0000256" key="16">
    <source>
        <dbReference type="ARBA" id="ARBA00064145"/>
    </source>
</evidence>
<evidence type="ECO:0000256" key="6">
    <source>
        <dbReference type="ARBA" id="ARBA00015003"/>
    </source>
</evidence>
<evidence type="ECO:0000256" key="8">
    <source>
        <dbReference type="ARBA" id="ARBA00022475"/>
    </source>
</evidence>
<evidence type="ECO:0000256" key="13">
    <source>
        <dbReference type="ARBA" id="ARBA00023186"/>
    </source>
</evidence>
<evidence type="ECO:0000256" key="9">
    <source>
        <dbReference type="ARBA" id="ARBA00022490"/>
    </source>
</evidence>
<proteinExistence type="inferred from homology"/>
<evidence type="ECO:0000256" key="18">
    <source>
        <dbReference type="ARBA" id="ARBA00079875"/>
    </source>
</evidence>
<evidence type="ECO:0000256" key="7">
    <source>
        <dbReference type="ARBA" id="ARBA00022427"/>
    </source>
</evidence>
<keyword evidence="8" id="KW-1003">Cell membrane</keyword>
<dbReference type="GO" id="GO:0005923">
    <property type="term" value="C:bicellular tight junction"/>
    <property type="evidence" value="ECO:0007669"/>
    <property type="project" value="UniProtKB-SubCell"/>
</dbReference>
<dbReference type="Pfam" id="PF25767">
    <property type="entry name" value="ARM_TBCD_2nd"/>
    <property type="match status" value="1"/>
</dbReference>
<dbReference type="Pfam" id="PF23579">
    <property type="entry name" value="ARM_TBCD"/>
    <property type="match status" value="1"/>
</dbReference>
<comment type="function">
    <text evidence="15">Tubulin-folding protein implicated in the first step of the tubulin folding pathway and required for tubulin complex assembly. Involved in the regulation of microtubule polymerization or depolymerization, it modulates microtubule dynamics by capturing GTP-bound beta-tubulin (TUBB). Its ability to interact with beta tubulin is regulated via its interaction with ARL2. Acts as a GTPase-activating protein (GAP) for ARL2. Induces microtubule disruption in absence of ARL2. Increases degradation of beta tubulin, when overexpressed in polarized cells. Promotes epithelial cell detachment, a process antagonized by ARL2. Induces tight adherens and tight junctions disassembly at the lateral cell membrane. Required for correct assembly and maintenance of the mitotic spindle, and proper progression of mitosis. Involved in neuron morphogenesis.</text>
</comment>
<keyword evidence="13" id="KW-0143">Chaperone</keyword>
<evidence type="ECO:0000256" key="4">
    <source>
        <dbReference type="ARBA" id="ARBA00004536"/>
    </source>
</evidence>